<dbReference type="Proteomes" id="UP000471298">
    <property type="component" value="Unassembled WGS sequence"/>
</dbReference>
<comment type="catalytic activity">
    <reaction evidence="10">
        <text>an acyl phosphate + sn-glycerol 3-phosphate = a 1-acyl-sn-glycero-3-phosphate + phosphate</text>
        <dbReference type="Rhea" id="RHEA:34075"/>
        <dbReference type="ChEBI" id="CHEBI:43474"/>
        <dbReference type="ChEBI" id="CHEBI:57597"/>
        <dbReference type="ChEBI" id="CHEBI:57970"/>
        <dbReference type="ChEBI" id="CHEBI:59918"/>
        <dbReference type="EC" id="2.3.1.275"/>
    </reaction>
</comment>
<keyword evidence="8 10" id="KW-0594">Phospholipid biosynthesis</keyword>
<gene>
    <name evidence="10 11" type="primary">plsY</name>
    <name evidence="11" type="ORF">GCU85_06915</name>
</gene>
<comment type="subunit">
    <text evidence="10">Probably interacts with PlsX.</text>
</comment>
<dbReference type="GO" id="GO:0008654">
    <property type="term" value="P:phospholipid biosynthetic process"/>
    <property type="evidence" value="ECO:0007669"/>
    <property type="project" value="UniProtKB-UniRule"/>
</dbReference>
<comment type="subcellular location">
    <subcellularLocation>
        <location evidence="10">Cell membrane</location>
        <topology evidence="10">Multi-pass membrane protein</topology>
    </subcellularLocation>
</comment>
<sequence length="207" mass="22480">MGVIDLAVFLFFILTGLFAGYLFGSISCAIVVCRLLKLPDPRQQGSKNPGATNVMRLGGKKAGLLTFAGDCLKGVIVILLARLLTDNQWVIVAAALGAFIGHLYPLYFGFKGGKGVATYVGIITLLQPLSLVVFGLTWLLLTFTLGYVSVASLVGALAVLLSAWWLGYTNAVLTLFVIMTGIMFIRHRQNIINLMNGTENKIRRKQR</sequence>
<evidence type="ECO:0000256" key="3">
    <source>
        <dbReference type="ARBA" id="ARBA00022679"/>
    </source>
</evidence>
<evidence type="ECO:0000256" key="10">
    <source>
        <dbReference type="HAMAP-Rule" id="MF_01043"/>
    </source>
</evidence>
<feature type="transmembrane region" description="Helical" evidence="10">
    <location>
        <begin position="89"/>
        <end position="110"/>
    </location>
</feature>
<comment type="pathway">
    <text evidence="10">Lipid metabolism; phospholipid metabolism.</text>
</comment>
<dbReference type="InParanoid" id="A0A6N7EY40"/>
<dbReference type="Pfam" id="PF02660">
    <property type="entry name" value="G3P_acyltransf"/>
    <property type="match status" value="1"/>
</dbReference>
<dbReference type="PANTHER" id="PTHR30309">
    <property type="entry name" value="INNER MEMBRANE PROTEIN YGIH"/>
    <property type="match status" value="1"/>
</dbReference>
<dbReference type="HAMAP" id="MF_01043">
    <property type="entry name" value="PlsY"/>
    <property type="match status" value="1"/>
</dbReference>
<dbReference type="PANTHER" id="PTHR30309:SF0">
    <property type="entry name" value="GLYCEROL-3-PHOSPHATE ACYLTRANSFERASE-RELATED"/>
    <property type="match status" value="1"/>
</dbReference>
<evidence type="ECO:0000313" key="12">
    <source>
        <dbReference type="Proteomes" id="UP000471298"/>
    </source>
</evidence>
<dbReference type="GO" id="GO:0005886">
    <property type="term" value="C:plasma membrane"/>
    <property type="evidence" value="ECO:0007669"/>
    <property type="project" value="UniProtKB-SubCell"/>
</dbReference>
<feature type="transmembrane region" description="Helical" evidence="10">
    <location>
        <begin position="6"/>
        <end position="33"/>
    </location>
</feature>
<feature type="transmembrane region" description="Helical" evidence="10">
    <location>
        <begin position="131"/>
        <end position="159"/>
    </location>
</feature>
<evidence type="ECO:0000256" key="8">
    <source>
        <dbReference type="ARBA" id="ARBA00023209"/>
    </source>
</evidence>
<name>A0A6N7EY40_9GAMM</name>
<dbReference type="GO" id="GO:0043772">
    <property type="term" value="F:acyl-phosphate glycerol-3-phosphate acyltransferase activity"/>
    <property type="evidence" value="ECO:0007669"/>
    <property type="project" value="UniProtKB-UniRule"/>
</dbReference>
<evidence type="ECO:0000256" key="2">
    <source>
        <dbReference type="ARBA" id="ARBA00022516"/>
    </source>
</evidence>
<dbReference type="EMBL" id="WHNW01000007">
    <property type="protein sequence ID" value="MPV86460.1"/>
    <property type="molecule type" value="Genomic_DNA"/>
</dbReference>
<keyword evidence="12" id="KW-1185">Reference proteome</keyword>
<keyword evidence="6 10" id="KW-0443">Lipid metabolism</keyword>
<dbReference type="UniPathway" id="UPA00085"/>
<proteinExistence type="inferred from homology"/>
<comment type="similarity">
    <text evidence="10">Belongs to the PlsY family.</text>
</comment>
<protein>
    <recommendedName>
        <fullName evidence="10">Glycerol-3-phosphate acyltransferase</fullName>
    </recommendedName>
    <alternativeName>
        <fullName evidence="10">Acyl-PO4 G3P acyltransferase</fullName>
    </alternativeName>
    <alternativeName>
        <fullName evidence="10">Acyl-phosphate--glycerol-3-phosphate acyltransferase</fullName>
    </alternativeName>
    <alternativeName>
        <fullName evidence="10">G3P acyltransferase</fullName>
        <shortName evidence="10">GPAT</shortName>
        <ecNumber evidence="10">2.3.1.275</ecNumber>
    </alternativeName>
    <alternativeName>
        <fullName evidence="10">Lysophosphatidic acid synthase</fullName>
        <shortName evidence="10">LPA synthase</shortName>
    </alternativeName>
</protein>
<dbReference type="FunCoup" id="A0A6N7EY40">
    <property type="interactions" value="222"/>
</dbReference>
<keyword evidence="3 10" id="KW-0808">Transferase</keyword>
<evidence type="ECO:0000256" key="1">
    <source>
        <dbReference type="ARBA" id="ARBA00022475"/>
    </source>
</evidence>
<keyword evidence="4 10" id="KW-0812">Transmembrane</keyword>
<comment type="function">
    <text evidence="10">Catalyzes the transfer of an acyl group from acyl-phosphate (acyl-PO(4)) to glycerol-3-phosphate (G3P) to form lysophosphatidic acid (LPA). This enzyme utilizes acyl-phosphate as fatty acyl donor, but not acyl-CoA or acyl-ACP.</text>
</comment>
<comment type="caution">
    <text evidence="11">The sequence shown here is derived from an EMBL/GenBank/DDBJ whole genome shotgun (WGS) entry which is preliminary data.</text>
</comment>
<evidence type="ECO:0000256" key="9">
    <source>
        <dbReference type="ARBA" id="ARBA00023264"/>
    </source>
</evidence>
<organism evidence="11 12">
    <name type="scientific">Ostreibacterium oceani</name>
    <dbReference type="NCBI Taxonomy" id="2654998"/>
    <lineage>
        <taxon>Bacteria</taxon>
        <taxon>Pseudomonadati</taxon>
        <taxon>Pseudomonadota</taxon>
        <taxon>Gammaproteobacteria</taxon>
        <taxon>Cardiobacteriales</taxon>
        <taxon>Ostreibacteriaceae</taxon>
        <taxon>Ostreibacterium</taxon>
    </lineage>
</organism>
<accession>A0A6N7EY40</accession>
<dbReference type="EC" id="2.3.1.275" evidence="10"/>
<reference evidence="11 12" key="1">
    <citation type="submission" date="2019-10" db="EMBL/GenBank/DDBJ databases">
        <title>Cardiobacteriales fam. a chemoheterotrophic member of the order Cardiobacteriales, and proposal of Cardiobacteriales fam. nov.</title>
        <authorList>
            <person name="Wang C."/>
        </authorList>
    </citation>
    <scope>NUCLEOTIDE SEQUENCE [LARGE SCALE GENOMIC DNA]</scope>
    <source>
        <strain evidence="11 12">ML27</strain>
    </source>
</reference>
<keyword evidence="2 10" id="KW-0444">Lipid biosynthesis</keyword>
<keyword evidence="1 10" id="KW-1003">Cell membrane</keyword>
<dbReference type="NCBIfam" id="TIGR00023">
    <property type="entry name" value="glycerol-3-phosphate 1-O-acyltransferase PlsY"/>
    <property type="match status" value="1"/>
</dbReference>
<evidence type="ECO:0000256" key="5">
    <source>
        <dbReference type="ARBA" id="ARBA00022989"/>
    </source>
</evidence>
<keyword evidence="9 10" id="KW-1208">Phospholipid metabolism</keyword>
<evidence type="ECO:0000313" key="11">
    <source>
        <dbReference type="EMBL" id="MPV86460.1"/>
    </source>
</evidence>
<keyword evidence="11" id="KW-0012">Acyltransferase</keyword>
<keyword evidence="5 10" id="KW-1133">Transmembrane helix</keyword>
<evidence type="ECO:0000256" key="7">
    <source>
        <dbReference type="ARBA" id="ARBA00023136"/>
    </source>
</evidence>
<feature type="transmembrane region" description="Helical" evidence="10">
    <location>
        <begin position="165"/>
        <end position="185"/>
    </location>
</feature>
<evidence type="ECO:0000256" key="6">
    <source>
        <dbReference type="ARBA" id="ARBA00023098"/>
    </source>
</evidence>
<evidence type="ECO:0000256" key="4">
    <source>
        <dbReference type="ARBA" id="ARBA00022692"/>
    </source>
</evidence>
<dbReference type="InterPro" id="IPR003811">
    <property type="entry name" value="G3P_acylTferase_PlsY"/>
</dbReference>
<dbReference type="AlphaFoldDB" id="A0A6N7EY40"/>
<feature type="transmembrane region" description="Helical" evidence="10">
    <location>
        <begin position="62"/>
        <end position="83"/>
    </location>
</feature>
<dbReference type="SMART" id="SM01207">
    <property type="entry name" value="G3P_acyltransf"/>
    <property type="match status" value="1"/>
</dbReference>
<keyword evidence="7 10" id="KW-0472">Membrane</keyword>